<dbReference type="EMBL" id="AUZX01010273">
    <property type="protein sequence ID" value="EQD48529.1"/>
    <property type="molecule type" value="Genomic_DNA"/>
</dbReference>
<reference evidence="1" key="1">
    <citation type="submission" date="2013-08" db="EMBL/GenBank/DDBJ databases">
        <authorList>
            <person name="Mendez C."/>
            <person name="Richter M."/>
            <person name="Ferrer M."/>
            <person name="Sanchez J."/>
        </authorList>
    </citation>
    <scope>NUCLEOTIDE SEQUENCE</scope>
</reference>
<protein>
    <submittedName>
        <fullName evidence="1">Transposase IS4 family protein</fullName>
    </submittedName>
</protein>
<proteinExistence type="predicted"/>
<dbReference type="AlphaFoldDB" id="T1B6G1"/>
<evidence type="ECO:0000313" key="1">
    <source>
        <dbReference type="EMBL" id="EQD48529.1"/>
    </source>
</evidence>
<sequence length="150" mass="16795">MRAHGIFHPVRRIPCLTERSIDARGQHLLVSEIVLDGWTASLLRNAGLKTEMDIERPPSGKFDTNYLACQLTALTLNILLHLIGQQGLPGPHTPIRHPAKRWRIKTMIQELILLAARIIGHGRQRWLRLGTNDRAAIAFIELHAQIAASG</sequence>
<accession>T1B6G1</accession>
<name>T1B6G1_9ZZZZ</name>
<comment type="caution">
    <text evidence="1">The sequence shown here is derived from an EMBL/GenBank/DDBJ whole genome shotgun (WGS) entry which is preliminary data.</text>
</comment>
<reference evidence="1" key="2">
    <citation type="journal article" date="2014" name="ISME J.">
        <title>Microbial stratification in low pH oxic and suboxic macroscopic growths along an acid mine drainage.</title>
        <authorList>
            <person name="Mendez-Garcia C."/>
            <person name="Mesa V."/>
            <person name="Sprenger R.R."/>
            <person name="Richter M."/>
            <person name="Diez M.S."/>
            <person name="Solano J."/>
            <person name="Bargiela R."/>
            <person name="Golyshina O.V."/>
            <person name="Manteca A."/>
            <person name="Ramos J.L."/>
            <person name="Gallego J.R."/>
            <person name="Llorente I."/>
            <person name="Martins Dos Santos V.A."/>
            <person name="Jensen O.N."/>
            <person name="Pelaez A.I."/>
            <person name="Sanchez J."/>
            <person name="Ferrer M."/>
        </authorList>
    </citation>
    <scope>NUCLEOTIDE SEQUENCE</scope>
</reference>
<gene>
    <name evidence="1" type="ORF">B1A_14011</name>
</gene>
<organism evidence="1">
    <name type="scientific">mine drainage metagenome</name>
    <dbReference type="NCBI Taxonomy" id="410659"/>
    <lineage>
        <taxon>unclassified sequences</taxon>
        <taxon>metagenomes</taxon>
        <taxon>ecological metagenomes</taxon>
    </lineage>
</organism>